<keyword evidence="11" id="KW-1185">Reference proteome</keyword>
<evidence type="ECO:0000256" key="3">
    <source>
        <dbReference type="ARBA" id="ARBA00022692"/>
    </source>
</evidence>
<dbReference type="EMBL" id="VTTN01000039">
    <property type="protein sequence ID" value="KAA0585518.1"/>
    <property type="molecule type" value="Genomic_DNA"/>
</dbReference>
<keyword evidence="5 7" id="KW-0472">Membrane</keyword>
<dbReference type="Pfam" id="PF02687">
    <property type="entry name" value="FtsX"/>
    <property type="match status" value="1"/>
</dbReference>
<dbReference type="PANTHER" id="PTHR30572:SF4">
    <property type="entry name" value="ABC TRANSPORTER PERMEASE YTRF"/>
    <property type="match status" value="1"/>
</dbReference>
<evidence type="ECO:0000256" key="2">
    <source>
        <dbReference type="ARBA" id="ARBA00022475"/>
    </source>
</evidence>
<feature type="domain" description="ABC3 transporter permease C-terminal" evidence="8">
    <location>
        <begin position="267"/>
        <end position="370"/>
    </location>
</feature>
<keyword evidence="2" id="KW-1003">Cell membrane</keyword>
<evidence type="ECO:0000256" key="4">
    <source>
        <dbReference type="ARBA" id="ARBA00022989"/>
    </source>
</evidence>
<dbReference type="AlphaFoldDB" id="A0A5A9FTJ4"/>
<organism evidence="10 11">
    <name type="scientific">Azospirillum lipoferum</name>
    <dbReference type="NCBI Taxonomy" id="193"/>
    <lineage>
        <taxon>Bacteria</taxon>
        <taxon>Pseudomonadati</taxon>
        <taxon>Pseudomonadota</taxon>
        <taxon>Alphaproteobacteria</taxon>
        <taxon>Rhodospirillales</taxon>
        <taxon>Azospirillaceae</taxon>
        <taxon>Azospirillum</taxon>
    </lineage>
</organism>
<keyword evidence="4 7" id="KW-1133">Transmembrane helix</keyword>
<comment type="subcellular location">
    <subcellularLocation>
        <location evidence="1">Cell membrane</location>
        <topology evidence="1">Multi-pass membrane protein</topology>
    </subcellularLocation>
</comment>
<dbReference type="GO" id="GO:0005886">
    <property type="term" value="C:plasma membrane"/>
    <property type="evidence" value="ECO:0007669"/>
    <property type="project" value="UniProtKB-SubCell"/>
</dbReference>
<proteinExistence type="inferred from homology"/>
<name>A0A5A9FTJ4_AZOLI</name>
<keyword evidence="3 7" id="KW-0812">Transmembrane</keyword>
<dbReference type="GO" id="GO:0022857">
    <property type="term" value="F:transmembrane transporter activity"/>
    <property type="evidence" value="ECO:0007669"/>
    <property type="project" value="TreeGrafter"/>
</dbReference>
<evidence type="ECO:0000259" key="9">
    <source>
        <dbReference type="Pfam" id="PF12704"/>
    </source>
</evidence>
<evidence type="ECO:0000256" key="5">
    <source>
        <dbReference type="ARBA" id="ARBA00023136"/>
    </source>
</evidence>
<evidence type="ECO:0000256" key="6">
    <source>
        <dbReference type="ARBA" id="ARBA00038076"/>
    </source>
</evidence>
<dbReference type="InterPro" id="IPR050250">
    <property type="entry name" value="Macrolide_Exporter_MacB"/>
</dbReference>
<comment type="caution">
    <text evidence="10">The sequence shown here is derived from an EMBL/GenBank/DDBJ whole genome shotgun (WGS) entry which is preliminary data.</text>
</comment>
<evidence type="ECO:0000256" key="1">
    <source>
        <dbReference type="ARBA" id="ARBA00004651"/>
    </source>
</evidence>
<dbReference type="RefSeq" id="WP_149235710.1">
    <property type="nucleotide sequence ID" value="NZ_JALJXJ010000033.1"/>
</dbReference>
<dbReference type="Proteomes" id="UP000324927">
    <property type="component" value="Unassembled WGS sequence"/>
</dbReference>
<accession>A0A5A9FTJ4</accession>
<dbReference type="InterPro" id="IPR003838">
    <property type="entry name" value="ABC3_permease_C"/>
</dbReference>
<dbReference type="PANTHER" id="PTHR30572">
    <property type="entry name" value="MEMBRANE COMPONENT OF TRANSPORTER-RELATED"/>
    <property type="match status" value="1"/>
</dbReference>
<comment type="similarity">
    <text evidence="6">Belongs to the ABC-4 integral membrane protein family.</text>
</comment>
<evidence type="ECO:0000313" key="11">
    <source>
        <dbReference type="Proteomes" id="UP000324927"/>
    </source>
</evidence>
<feature type="transmembrane region" description="Helical" evidence="7">
    <location>
        <begin position="257"/>
        <end position="280"/>
    </location>
</feature>
<reference evidence="10 11" key="1">
    <citation type="submission" date="2019-08" db="EMBL/GenBank/DDBJ databases">
        <authorList>
            <person name="Grouzdev D."/>
            <person name="Tikhonova E."/>
            <person name="Kravchenko I."/>
        </authorList>
    </citation>
    <scope>NUCLEOTIDE SEQUENCE [LARGE SCALE GENOMIC DNA]</scope>
    <source>
        <strain evidence="10 11">59b</strain>
    </source>
</reference>
<evidence type="ECO:0000313" key="10">
    <source>
        <dbReference type="EMBL" id="KAA0585518.1"/>
    </source>
</evidence>
<evidence type="ECO:0000259" key="8">
    <source>
        <dbReference type="Pfam" id="PF02687"/>
    </source>
</evidence>
<dbReference type="OrthoDB" id="9775474at2"/>
<feature type="domain" description="MacB-like periplasmic core" evidence="9">
    <location>
        <begin position="19"/>
        <end position="227"/>
    </location>
</feature>
<dbReference type="InterPro" id="IPR025857">
    <property type="entry name" value="MacB_PCD"/>
</dbReference>
<feature type="transmembrane region" description="Helical" evidence="7">
    <location>
        <begin position="344"/>
        <end position="368"/>
    </location>
</feature>
<sequence length="379" mass="39760">MTLLRLIGRNLWRKPARTLLMMLSVAIAFLVHGLGQGFLAGSQGSGGAEAGRLVVQSRNGRGQPLPHADAARVAAMPEVAAVAASARIRGYVGTERTVAVASAVDPNAMAAVMAGDLDLTPALLAQLDGARDRVLVGRSLMEAQGWRAGQRIALTPFQIARADGAPWSFEIAGVFEGARPEIDTHFMIARYDYVNAARAHGRDSIDGLMVVPHPGVPPAALAARIDALFASSPAPTRTQSEKAFLDALIREIADFRLVVTLVTSASFAAILMIVANTMAFAVRERSFEIGVLKVLGFPARLIVGLVLCETLFIFVTGGGIGLALARVAALLAGPELGLALPPPVVARAFLLLIALALLAGLVPAGFALRMTTANALRFR</sequence>
<feature type="transmembrane region" description="Helical" evidence="7">
    <location>
        <begin position="301"/>
        <end position="324"/>
    </location>
</feature>
<gene>
    <name evidence="10" type="ORF">FZ942_35380</name>
</gene>
<protein>
    <submittedName>
        <fullName evidence="10">ABC transporter permease</fullName>
    </submittedName>
</protein>
<evidence type="ECO:0000256" key="7">
    <source>
        <dbReference type="SAM" id="Phobius"/>
    </source>
</evidence>
<dbReference type="Pfam" id="PF12704">
    <property type="entry name" value="MacB_PCD"/>
    <property type="match status" value="1"/>
</dbReference>